<evidence type="ECO:0000259" key="2">
    <source>
        <dbReference type="Pfam" id="PF22980"/>
    </source>
</evidence>
<name>A0ABR1SZ41_9PEZI</name>
<feature type="compositionally biased region" description="Basic residues" evidence="1">
    <location>
        <begin position="75"/>
        <end position="86"/>
    </location>
</feature>
<dbReference type="Proteomes" id="UP001444661">
    <property type="component" value="Unassembled WGS sequence"/>
</dbReference>
<feature type="compositionally biased region" description="Basic and acidic residues" evidence="1">
    <location>
        <begin position="226"/>
        <end position="236"/>
    </location>
</feature>
<feature type="region of interest" description="Disordered" evidence="1">
    <location>
        <begin position="60"/>
        <end position="116"/>
    </location>
</feature>
<feature type="compositionally biased region" description="Basic and acidic residues" evidence="1">
    <location>
        <begin position="245"/>
        <end position="255"/>
    </location>
</feature>
<sequence length="255" mass="28272">MSNNDNAMTRFLFAILKQKNLKDIDWNAVARDPILSQEITNGHAARMRYSRFRQAMLGLEPKPRNKTVTAEKDKHRITKSKKAPNKAKREEMIKHEPSLTPSNTRSPSEPPTPKIKQEMAQSPYNSRLTPGPVSAASSPALPHVIQPRLLTPCSDADGFSATAQGLTSSPATEMFSTQAPFDFAAPHYGHEPTAWPPGPMFPSFHTTFEFDPINLTCGYPHMHAHAEAPHHSHGPAENEESSVGVKHEAWDDHCV</sequence>
<dbReference type="EMBL" id="JAQQWK010000006">
    <property type="protein sequence ID" value="KAK8039586.1"/>
    <property type="molecule type" value="Genomic_DNA"/>
</dbReference>
<evidence type="ECO:0000313" key="4">
    <source>
        <dbReference type="Proteomes" id="UP001444661"/>
    </source>
</evidence>
<feature type="domain" description="Myb-like DNA-binding" evidence="2">
    <location>
        <begin position="8"/>
        <end position="56"/>
    </location>
</feature>
<evidence type="ECO:0000313" key="3">
    <source>
        <dbReference type="EMBL" id="KAK8039586.1"/>
    </source>
</evidence>
<feature type="region of interest" description="Disordered" evidence="1">
    <location>
        <begin position="226"/>
        <end position="255"/>
    </location>
</feature>
<accession>A0ABR1SZ41</accession>
<feature type="compositionally biased region" description="Basic and acidic residues" evidence="1">
    <location>
        <begin position="87"/>
        <end position="97"/>
    </location>
</feature>
<evidence type="ECO:0000256" key="1">
    <source>
        <dbReference type="SAM" id="MobiDB-lite"/>
    </source>
</evidence>
<keyword evidence="4" id="KW-1185">Reference proteome</keyword>
<organism evidence="3 4">
    <name type="scientific">Apiospora rasikravindrae</name>
    <dbReference type="NCBI Taxonomy" id="990691"/>
    <lineage>
        <taxon>Eukaryota</taxon>
        <taxon>Fungi</taxon>
        <taxon>Dikarya</taxon>
        <taxon>Ascomycota</taxon>
        <taxon>Pezizomycotina</taxon>
        <taxon>Sordariomycetes</taxon>
        <taxon>Xylariomycetidae</taxon>
        <taxon>Amphisphaeriales</taxon>
        <taxon>Apiosporaceae</taxon>
        <taxon>Apiospora</taxon>
    </lineage>
</organism>
<reference evidence="3 4" key="1">
    <citation type="submission" date="2023-01" db="EMBL/GenBank/DDBJ databases">
        <title>Analysis of 21 Apiospora genomes using comparative genomics revels a genus with tremendous synthesis potential of carbohydrate active enzymes and secondary metabolites.</title>
        <authorList>
            <person name="Sorensen T."/>
        </authorList>
    </citation>
    <scope>NUCLEOTIDE SEQUENCE [LARGE SCALE GENOMIC DNA]</scope>
    <source>
        <strain evidence="3 4">CBS 33761</strain>
    </source>
</reference>
<gene>
    <name evidence="3" type="ORF">PG993_007997</name>
</gene>
<proteinExistence type="predicted"/>
<dbReference type="Pfam" id="PF22980">
    <property type="entry name" value="Myb_DNA-bind_8"/>
    <property type="match status" value="1"/>
</dbReference>
<dbReference type="InterPro" id="IPR054505">
    <property type="entry name" value="Myb_DNA-bind_8"/>
</dbReference>
<protein>
    <recommendedName>
        <fullName evidence="2">Myb-like DNA-binding domain-containing protein</fullName>
    </recommendedName>
</protein>
<comment type="caution">
    <text evidence="3">The sequence shown here is derived from an EMBL/GenBank/DDBJ whole genome shotgun (WGS) entry which is preliminary data.</text>
</comment>